<dbReference type="Pfam" id="PF00532">
    <property type="entry name" value="Peripla_BP_1"/>
    <property type="match status" value="1"/>
</dbReference>
<dbReference type="Gene3D" id="3.40.50.2300">
    <property type="match status" value="2"/>
</dbReference>
<dbReference type="SMART" id="SM00354">
    <property type="entry name" value="HTH_LACI"/>
    <property type="match status" value="1"/>
</dbReference>
<dbReference type="InterPro" id="IPR010982">
    <property type="entry name" value="Lambda_DNA-bd_dom_sf"/>
</dbReference>
<dbReference type="CDD" id="cd01392">
    <property type="entry name" value="HTH_LacI"/>
    <property type="match status" value="1"/>
</dbReference>
<dbReference type="PROSITE" id="PS50932">
    <property type="entry name" value="HTH_LACI_2"/>
    <property type="match status" value="1"/>
</dbReference>
<keyword evidence="3 7" id="KW-0238">DNA-binding</keyword>
<dbReference type="EMBL" id="DVHU01000020">
    <property type="protein sequence ID" value="HIR92241.1"/>
    <property type="molecule type" value="Genomic_DNA"/>
</dbReference>
<proteinExistence type="predicted"/>
<dbReference type="Proteomes" id="UP000886841">
    <property type="component" value="Unassembled WGS sequence"/>
</dbReference>
<evidence type="ECO:0000256" key="1">
    <source>
        <dbReference type="ARBA" id="ARBA00022491"/>
    </source>
</evidence>
<dbReference type="SUPFAM" id="SSF47413">
    <property type="entry name" value="lambda repressor-like DNA-binding domains"/>
    <property type="match status" value="1"/>
</dbReference>
<dbReference type="PANTHER" id="PTHR30146:SF95">
    <property type="entry name" value="RIBOSE OPERON REPRESSOR"/>
    <property type="match status" value="1"/>
</dbReference>
<dbReference type="InterPro" id="IPR001387">
    <property type="entry name" value="Cro/C1-type_HTH"/>
</dbReference>
<evidence type="ECO:0000313" key="8">
    <source>
        <dbReference type="Proteomes" id="UP000886841"/>
    </source>
</evidence>
<dbReference type="InterPro" id="IPR000843">
    <property type="entry name" value="HTH_LacI"/>
</dbReference>
<dbReference type="PRINTS" id="PR00036">
    <property type="entry name" value="HTHLACI"/>
</dbReference>
<reference evidence="7" key="1">
    <citation type="submission" date="2020-10" db="EMBL/GenBank/DDBJ databases">
        <authorList>
            <person name="Gilroy R."/>
        </authorList>
    </citation>
    <scope>NUCLEOTIDE SEQUENCE</scope>
    <source>
        <strain evidence="7">ChiSxjej1B13-7041</strain>
    </source>
</reference>
<organism evidence="7 8">
    <name type="scientific">Candidatus Egerieimonas intestinavium</name>
    <dbReference type="NCBI Taxonomy" id="2840777"/>
    <lineage>
        <taxon>Bacteria</taxon>
        <taxon>Bacillati</taxon>
        <taxon>Bacillota</taxon>
        <taxon>Clostridia</taxon>
        <taxon>Lachnospirales</taxon>
        <taxon>Lachnospiraceae</taxon>
        <taxon>Lachnospiraceae incertae sedis</taxon>
        <taxon>Candidatus Egerieimonas</taxon>
    </lineage>
</organism>
<feature type="domain" description="HTH cro/C1-type" evidence="6">
    <location>
        <begin position="3"/>
        <end position="50"/>
    </location>
</feature>
<gene>
    <name evidence="7" type="ORF">IAB98_02310</name>
</gene>
<dbReference type="PANTHER" id="PTHR30146">
    <property type="entry name" value="LACI-RELATED TRANSCRIPTIONAL REPRESSOR"/>
    <property type="match status" value="1"/>
</dbReference>
<dbReference type="Pfam" id="PF00356">
    <property type="entry name" value="LacI"/>
    <property type="match status" value="1"/>
</dbReference>
<dbReference type="InterPro" id="IPR001761">
    <property type="entry name" value="Peripla_BP/Lac1_sug-bd_dom"/>
</dbReference>
<dbReference type="GO" id="GO:0000976">
    <property type="term" value="F:transcription cis-regulatory region binding"/>
    <property type="evidence" value="ECO:0007669"/>
    <property type="project" value="TreeGrafter"/>
</dbReference>
<accession>A0A9D1EI99</accession>
<evidence type="ECO:0000256" key="3">
    <source>
        <dbReference type="ARBA" id="ARBA00023125"/>
    </source>
</evidence>
<feature type="domain" description="HTH lacI-type" evidence="5">
    <location>
        <begin position="2"/>
        <end position="56"/>
    </location>
</feature>
<dbReference type="InterPro" id="IPR028082">
    <property type="entry name" value="Peripla_BP_I"/>
</dbReference>
<dbReference type="Gene3D" id="1.10.260.40">
    <property type="entry name" value="lambda repressor-like DNA-binding domains"/>
    <property type="match status" value="1"/>
</dbReference>
<keyword evidence="4" id="KW-0804">Transcription</keyword>
<dbReference type="PROSITE" id="PS00356">
    <property type="entry name" value="HTH_LACI_1"/>
    <property type="match status" value="1"/>
</dbReference>
<protein>
    <submittedName>
        <fullName evidence="7">LacI family DNA-binding transcriptional regulator</fullName>
    </submittedName>
</protein>
<evidence type="ECO:0000259" key="5">
    <source>
        <dbReference type="PROSITE" id="PS50932"/>
    </source>
</evidence>
<reference evidence="7" key="2">
    <citation type="journal article" date="2021" name="PeerJ">
        <title>Extensive microbial diversity within the chicken gut microbiome revealed by metagenomics and culture.</title>
        <authorList>
            <person name="Gilroy R."/>
            <person name="Ravi A."/>
            <person name="Getino M."/>
            <person name="Pursley I."/>
            <person name="Horton D.L."/>
            <person name="Alikhan N.F."/>
            <person name="Baker D."/>
            <person name="Gharbi K."/>
            <person name="Hall N."/>
            <person name="Watson M."/>
            <person name="Adriaenssens E.M."/>
            <person name="Foster-Nyarko E."/>
            <person name="Jarju S."/>
            <person name="Secka A."/>
            <person name="Antonio M."/>
            <person name="Oren A."/>
            <person name="Chaudhuri R.R."/>
            <person name="La Ragione R."/>
            <person name="Hildebrand F."/>
            <person name="Pallen M.J."/>
        </authorList>
    </citation>
    <scope>NUCLEOTIDE SEQUENCE</scope>
    <source>
        <strain evidence="7">ChiSxjej1B13-7041</strain>
    </source>
</reference>
<dbReference type="CDD" id="cd06291">
    <property type="entry name" value="PBP1_Qymf-like"/>
    <property type="match status" value="1"/>
</dbReference>
<keyword evidence="1" id="KW-0678">Repressor</keyword>
<comment type="caution">
    <text evidence="7">The sequence shown here is derived from an EMBL/GenBank/DDBJ whole genome shotgun (WGS) entry which is preliminary data.</text>
</comment>
<dbReference type="SUPFAM" id="SSF53822">
    <property type="entry name" value="Periplasmic binding protein-like I"/>
    <property type="match status" value="1"/>
</dbReference>
<evidence type="ECO:0000259" key="6">
    <source>
        <dbReference type="PROSITE" id="PS50943"/>
    </source>
</evidence>
<dbReference type="AlphaFoldDB" id="A0A9D1EI99"/>
<dbReference type="GO" id="GO:0003700">
    <property type="term" value="F:DNA-binding transcription factor activity"/>
    <property type="evidence" value="ECO:0007669"/>
    <property type="project" value="TreeGrafter"/>
</dbReference>
<name>A0A9D1EI99_9FIRM</name>
<evidence type="ECO:0000256" key="2">
    <source>
        <dbReference type="ARBA" id="ARBA00023015"/>
    </source>
</evidence>
<evidence type="ECO:0000313" key="7">
    <source>
        <dbReference type="EMBL" id="HIR92241.1"/>
    </source>
</evidence>
<keyword evidence="2" id="KW-0805">Transcription regulation</keyword>
<dbReference type="PROSITE" id="PS50943">
    <property type="entry name" value="HTH_CROC1"/>
    <property type="match status" value="1"/>
</dbReference>
<evidence type="ECO:0000256" key="4">
    <source>
        <dbReference type="ARBA" id="ARBA00023163"/>
    </source>
</evidence>
<sequence length="328" mass="36801">MASIREVAKLAGVSPATVSRVMNGTANVDKEKASRVERAIEETGFKPNEVARALFKKSSRVIGVIAPDIDNPFFNEMAKAIEGEAYRQGYRITLCYSENNVEKERESIRMLSSMNADGIILMTNHEEVEDEVEASELPVVVLDRTIRMDRGIACIQADNYAGGQIATEHLIQCGCRNIVNVCGPQRFSSARQRYQGYLDACRYHGREIQMIECDYNFADGLIVAEQILQQYPGVDGIMACDDIVAIAIYKVLRRAGYHVPEDVQLIGFDNVMLGTMFTPELTTVEQPIRQMGKAAVNIVINYMKQHTIQKDQIFPVRLVQRQTTVLKK</sequence>